<sequence length="117" mass="12475">MRWDRGSASVHALWVVVGLTLVALLVVQVVALVQLRHRAAAAADLSALAATGASVQGRDGCATAEQVARANGADLEDCRMDLDVATVTTRLRAEPWWGGEWITVQRARAAPVDYVDP</sequence>
<dbReference type="EMBL" id="BAAAPY010000008">
    <property type="protein sequence ID" value="GAA2081467.1"/>
    <property type="molecule type" value="Genomic_DNA"/>
</dbReference>
<evidence type="ECO:0000256" key="1">
    <source>
        <dbReference type="SAM" id="Phobius"/>
    </source>
</evidence>
<name>A0ABN2W4C4_9ACTN</name>
<evidence type="ECO:0000313" key="2">
    <source>
        <dbReference type="EMBL" id="GAA2081467.1"/>
    </source>
</evidence>
<gene>
    <name evidence="2" type="ORF">GCM10009821_22640</name>
</gene>
<evidence type="ECO:0000313" key="3">
    <source>
        <dbReference type="Proteomes" id="UP001501480"/>
    </source>
</evidence>
<dbReference type="NCBIfam" id="TIGR03816">
    <property type="entry name" value="tadE_like_DECH"/>
    <property type="match status" value="1"/>
</dbReference>
<feature type="transmembrane region" description="Helical" evidence="1">
    <location>
        <begin position="12"/>
        <end position="33"/>
    </location>
</feature>
<dbReference type="Proteomes" id="UP001501480">
    <property type="component" value="Unassembled WGS sequence"/>
</dbReference>
<keyword evidence="3" id="KW-1185">Reference proteome</keyword>
<reference evidence="2 3" key="1">
    <citation type="journal article" date="2019" name="Int. J. Syst. Evol. Microbiol.">
        <title>The Global Catalogue of Microorganisms (GCM) 10K type strain sequencing project: providing services to taxonomists for standard genome sequencing and annotation.</title>
        <authorList>
            <consortium name="The Broad Institute Genomics Platform"/>
            <consortium name="The Broad Institute Genome Sequencing Center for Infectious Disease"/>
            <person name="Wu L."/>
            <person name="Ma J."/>
        </authorList>
    </citation>
    <scope>NUCLEOTIDE SEQUENCE [LARGE SCALE GENOMIC DNA]</scope>
    <source>
        <strain evidence="2 3">JCM 15749</strain>
    </source>
</reference>
<keyword evidence="1" id="KW-0812">Transmembrane</keyword>
<dbReference type="InterPro" id="IPR021202">
    <property type="entry name" value="Rv3654c-like"/>
</dbReference>
<evidence type="ECO:0008006" key="4">
    <source>
        <dbReference type="Google" id="ProtNLM"/>
    </source>
</evidence>
<protein>
    <recommendedName>
        <fullName evidence="4">Flp pilus-assembly TadE/G-like family protein</fullName>
    </recommendedName>
</protein>
<keyword evidence="1" id="KW-0472">Membrane</keyword>
<keyword evidence="1" id="KW-1133">Transmembrane helix</keyword>
<comment type="caution">
    <text evidence="2">The sequence shown here is derived from an EMBL/GenBank/DDBJ whole genome shotgun (WGS) entry which is preliminary data.</text>
</comment>
<accession>A0ABN2W4C4</accession>
<proteinExistence type="predicted"/>
<dbReference type="RefSeq" id="WP_344328497.1">
    <property type="nucleotide sequence ID" value="NZ_BAAAPY010000008.1"/>
</dbReference>
<organism evidence="2 3">
    <name type="scientific">Aeromicrobium halocynthiae</name>
    <dbReference type="NCBI Taxonomy" id="560557"/>
    <lineage>
        <taxon>Bacteria</taxon>
        <taxon>Bacillati</taxon>
        <taxon>Actinomycetota</taxon>
        <taxon>Actinomycetes</taxon>
        <taxon>Propionibacteriales</taxon>
        <taxon>Nocardioidaceae</taxon>
        <taxon>Aeromicrobium</taxon>
    </lineage>
</organism>